<dbReference type="EMBL" id="GBXM01092216">
    <property type="protein sequence ID" value="JAH16361.1"/>
    <property type="molecule type" value="Transcribed_RNA"/>
</dbReference>
<name>A0A0E9QHL7_ANGAN</name>
<dbReference type="AlphaFoldDB" id="A0A0E9QHL7"/>
<sequence length="62" mass="7316">MCVWGTMKPLSGNLPFPISTYPEVRSFPNNTESQHFQRSIRLLFNLQGEERMREHSQNSLMF</sequence>
<evidence type="ECO:0000313" key="1">
    <source>
        <dbReference type="EMBL" id="JAH16361.1"/>
    </source>
</evidence>
<reference evidence="1" key="1">
    <citation type="submission" date="2014-11" db="EMBL/GenBank/DDBJ databases">
        <authorList>
            <person name="Amaro Gonzalez C."/>
        </authorList>
    </citation>
    <scope>NUCLEOTIDE SEQUENCE</scope>
</reference>
<organism evidence="1">
    <name type="scientific">Anguilla anguilla</name>
    <name type="common">European freshwater eel</name>
    <name type="synonym">Muraena anguilla</name>
    <dbReference type="NCBI Taxonomy" id="7936"/>
    <lineage>
        <taxon>Eukaryota</taxon>
        <taxon>Metazoa</taxon>
        <taxon>Chordata</taxon>
        <taxon>Craniata</taxon>
        <taxon>Vertebrata</taxon>
        <taxon>Euteleostomi</taxon>
        <taxon>Actinopterygii</taxon>
        <taxon>Neopterygii</taxon>
        <taxon>Teleostei</taxon>
        <taxon>Anguilliformes</taxon>
        <taxon>Anguillidae</taxon>
        <taxon>Anguilla</taxon>
    </lineage>
</organism>
<protein>
    <submittedName>
        <fullName evidence="1">Uncharacterized protein</fullName>
    </submittedName>
</protein>
<proteinExistence type="predicted"/>
<accession>A0A0E9QHL7</accession>
<reference evidence="1" key="2">
    <citation type="journal article" date="2015" name="Fish Shellfish Immunol.">
        <title>Early steps in the European eel (Anguilla anguilla)-Vibrio vulnificus interaction in the gills: Role of the RtxA13 toxin.</title>
        <authorList>
            <person name="Callol A."/>
            <person name="Pajuelo D."/>
            <person name="Ebbesson L."/>
            <person name="Teles M."/>
            <person name="MacKenzie S."/>
            <person name="Amaro C."/>
        </authorList>
    </citation>
    <scope>NUCLEOTIDE SEQUENCE</scope>
</reference>